<gene>
    <name evidence="2" type="ORF">E1298_21555</name>
</gene>
<name>A0A4R5BEF4_9ACTN</name>
<keyword evidence="3" id="KW-1185">Reference proteome</keyword>
<dbReference type="GO" id="GO:0003677">
    <property type="term" value="F:DNA binding"/>
    <property type="evidence" value="ECO:0007669"/>
    <property type="project" value="InterPro"/>
</dbReference>
<sequence>MHAARHSQIRALALDDVDLPNRRLTIDRRTRPLDDLTHRLLTDWLTHRHKTWPGTANPHLLTSAISANGTAPVSHTWLNRILRGLPATLEALRIDRQLDEALTNGADPLHLSVVFGLHATTAIRYADSARQLLRRPHQDDPPPSPRT</sequence>
<dbReference type="RefSeq" id="WP_131896022.1">
    <property type="nucleotide sequence ID" value="NZ_SMKU01000115.1"/>
</dbReference>
<protein>
    <submittedName>
        <fullName evidence="2">Site-specific integrase</fullName>
    </submittedName>
</protein>
<reference evidence="2 3" key="1">
    <citation type="submission" date="2019-03" db="EMBL/GenBank/DDBJ databases">
        <title>Draft genome sequences of novel Actinobacteria.</title>
        <authorList>
            <person name="Sahin N."/>
            <person name="Ay H."/>
            <person name="Saygin H."/>
        </authorList>
    </citation>
    <scope>NUCLEOTIDE SEQUENCE [LARGE SCALE GENOMIC DNA]</scope>
    <source>
        <strain evidence="2 3">H3C3</strain>
    </source>
</reference>
<dbReference type="EMBL" id="SMKU01000115">
    <property type="protein sequence ID" value="TDD83186.1"/>
    <property type="molecule type" value="Genomic_DNA"/>
</dbReference>
<proteinExistence type="predicted"/>
<keyword evidence="1" id="KW-0233">DNA recombination</keyword>
<dbReference type="Gene3D" id="1.10.443.10">
    <property type="entry name" value="Intergrase catalytic core"/>
    <property type="match status" value="1"/>
</dbReference>
<dbReference type="SUPFAM" id="SSF56349">
    <property type="entry name" value="DNA breaking-rejoining enzymes"/>
    <property type="match status" value="1"/>
</dbReference>
<dbReference type="AlphaFoldDB" id="A0A4R5BEF4"/>
<evidence type="ECO:0000313" key="3">
    <source>
        <dbReference type="Proteomes" id="UP000294513"/>
    </source>
</evidence>
<organism evidence="2 3">
    <name type="scientific">Actinomadura rubrisoli</name>
    <dbReference type="NCBI Taxonomy" id="2530368"/>
    <lineage>
        <taxon>Bacteria</taxon>
        <taxon>Bacillati</taxon>
        <taxon>Actinomycetota</taxon>
        <taxon>Actinomycetes</taxon>
        <taxon>Streptosporangiales</taxon>
        <taxon>Thermomonosporaceae</taxon>
        <taxon>Actinomadura</taxon>
    </lineage>
</organism>
<dbReference type="GO" id="GO:0015074">
    <property type="term" value="P:DNA integration"/>
    <property type="evidence" value="ECO:0007669"/>
    <property type="project" value="InterPro"/>
</dbReference>
<evidence type="ECO:0000313" key="2">
    <source>
        <dbReference type="EMBL" id="TDD83186.1"/>
    </source>
</evidence>
<dbReference type="InterPro" id="IPR011010">
    <property type="entry name" value="DNA_brk_join_enz"/>
</dbReference>
<dbReference type="GO" id="GO:0006310">
    <property type="term" value="P:DNA recombination"/>
    <property type="evidence" value="ECO:0007669"/>
    <property type="project" value="UniProtKB-KW"/>
</dbReference>
<dbReference type="InterPro" id="IPR013762">
    <property type="entry name" value="Integrase-like_cat_sf"/>
</dbReference>
<evidence type="ECO:0000256" key="1">
    <source>
        <dbReference type="ARBA" id="ARBA00023172"/>
    </source>
</evidence>
<dbReference type="Proteomes" id="UP000294513">
    <property type="component" value="Unassembled WGS sequence"/>
</dbReference>
<comment type="caution">
    <text evidence="2">The sequence shown here is derived from an EMBL/GenBank/DDBJ whole genome shotgun (WGS) entry which is preliminary data.</text>
</comment>
<accession>A0A4R5BEF4</accession>
<dbReference type="OrthoDB" id="3216692at2"/>